<evidence type="ECO:0000313" key="2">
    <source>
        <dbReference type="EMBL" id="MBB4045520.1"/>
    </source>
</evidence>
<accession>A0A840D097</accession>
<dbReference type="Pfam" id="PF00535">
    <property type="entry name" value="Glycos_transf_2"/>
    <property type="match status" value="1"/>
</dbReference>
<evidence type="ECO:0000313" key="3">
    <source>
        <dbReference type="Proteomes" id="UP000560658"/>
    </source>
</evidence>
<comment type="caution">
    <text evidence="2">The sequence shown here is derived from an EMBL/GenBank/DDBJ whole genome shotgun (WGS) entry which is preliminary data.</text>
</comment>
<dbReference type="InterPro" id="IPR029044">
    <property type="entry name" value="Nucleotide-diphossugar_trans"/>
</dbReference>
<feature type="domain" description="Glycosyltransferase 2-like" evidence="1">
    <location>
        <begin position="8"/>
        <end position="128"/>
    </location>
</feature>
<proteinExistence type="predicted"/>
<dbReference type="Gene3D" id="3.90.550.10">
    <property type="entry name" value="Spore Coat Polysaccharide Biosynthesis Protein SpsA, Chain A"/>
    <property type="match status" value="1"/>
</dbReference>
<dbReference type="CDD" id="cd00761">
    <property type="entry name" value="Glyco_tranf_GTA_type"/>
    <property type="match status" value="1"/>
</dbReference>
<reference evidence="2" key="1">
    <citation type="submission" date="2020-08" db="EMBL/GenBank/DDBJ databases">
        <title>Genomic Encyclopedia of Type Strains, Phase IV (KMG-IV): sequencing the most valuable type-strain genomes for metagenomic binning, comparative biology and taxonomic classification.</title>
        <authorList>
            <person name="Goeker M."/>
        </authorList>
    </citation>
    <scope>NUCLEOTIDE SEQUENCE [LARGE SCALE GENOMIC DNA]</scope>
    <source>
        <strain evidence="2">DSM 105720</strain>
    </source>
</reference>
<sequence length="258" mass="30197">MEDYGLVSIIMPNWNCSNFIGHTIESVLAQTYQNWELLIQDDCSNDNSEEIIKSYLNECSRIKYARNKNNSGAAVTRNNALRRAKGHWIAFLDSDDLWLPEKLENQLKFMVKNGYNFTYTGYQEINNDGCETGVHVVGPKHVKKFGMYAFCWCGCLTVMYNCKYYGLLQIVDIKKNNDYAMWLNLCQKSDCYLLDECLGKYRRGRSGSISTDGFHTLIRWHYKLWHEAMGFNPMLSFFWTSVNLVCGFYKKIRYVEKH</sequence>
<dbReference type="AlphaFoldDB" id="A0A840D097"/>
<keyword evidence="3" id="KW-1185">Reference proteome</keyword>
<evidence type="ECO:0000259" key="1">
    <source>
        <dbReference type="Pfam" id="PF00535"/>
    </source>
</evidence>
<dbReference type="RefSeq" id="WP_044165044.1">
    <property type="nucleotide sequence ID" value="NZ_JACIER010000015.1"/>
</dbReference>
<dbReference type="SUPFAM" id="SSF53448">
    <property type="entry name" value="Nucleotide-diphospho-sugar transferases"/>
    <property type="match status" value="1"/>
</dbReference>
<dbReference type="PANTHER" id="PTHR22916:SF3">
    <property type="entry name" value="UDP-GLCNAC:BETAGAL BETA-1,3-N-ACETYLGLUCOSAMINYLTRANSFERASE-LIKE PROTEIN 1"/>
    <property type="match status" value="1"/>
</dbReference>
<dbReference type="Proteomes" id="UP000560658">
    <property type="component" value="Unassembled WGS sequence"/>
</dbReference>
<dbReference type="PANTHER" id="PTHR22916">
    <property type="entry name" value="GLYCOSYLTRANSFERASE"/>
    <property type="match status" value="1"/>
</dbReference>
<gene>
    <name evidence="2" type="ORF">GGR06_003334</name>
</gene>
<protein>
    <submittedName>
        <fullName evidence="2">Glycosyltransferase involved in cell wall biosynthesis</fullName>
    </submittedName>
</protein>
<name>A0A840D097_9BACE</name>
<dbReference type="GO" id="GO:0016758">
    <property type="term" value="F:hexosyltransferase activity"/>
    <property type="evidence" value="ECO:0007669"/>
    <property type="project" value="UniProtKB-ARBA"/>
</dbReference>
<dbReference type="EMBL" id="JACIER010000015">
    <property type="protein sequence ID" value="MBB4045520.1"/>
    <property type="molecule type" value="Genomic_DNA"/>
</dbReference>
<dbReference type="InterPro" id="IPR001173">
    <property type="entry name" value="Glyco_trans_2-like"/>
</dbReference>
<organism evidence="2 3">
    <name type="scientific">Bacteroides reticulotermitis</name>
    <dbReference type="NCBI Taxonomy" id="1133319"/>
    <lineage>
        <taxon>Bacteria</taxon>
        <taxon>Pseudomonadati</taxon>
        <taxon>Bacteroidota</taxon>
        <taxon>Bacteroidia</taxon>
        <taxon>Bacteroidales</taxon>
        <taxon>Bacteroidaceae</taxon>
        <taxon>Bacteroides</taxon>
    </lineage>
</organism>